<feature type="chain" id="PRO_5022802701" evidence="1">
    <location>
        <begin position="26"/>
        <end position="175"/>
    </location>
</feature>
<evidence type="ECO:0000313" key="4">
    <source>
        <dbReference type="EMBL" id="SEU38447.1"/>
    </source>
</evidence>
<evidence type="ECO:0000259" key="2">
    <source>
        <dbReference type="Pfam" id="PF05229"/>
    </source>
</evidence>
<reference evidence="4 5" key="1">
    <citation type="submission" date="2016-10" db="EMBL/GenBank/DDBJ databases">
        <authorList>
            <person name="Varghese N."/>
            <person name="Submissions S."/>
        </authorList>
    </citation>
    <scope>NUCLEOTIDE SEQUENCE [LARGE SCALE GENOMIC DNA]</scope>
    <source>
        <strain evidence="4 5">DSM 16525</strain>
    </source>
</reference>
<dbReference type="Pfam" id="PF05229">
    <property type="entry name" value="SCPU"/>
    <property type="match status" value="1"/>
</dbReference>
<evidence type="ECO:0000313" key="3">
    <source>
        <dbReference type="EMBL" id="GEN12968.1"/>
    </source>
</evidence>
<accession>A0A511TID9</accession>
<dbReference type="RefSeq" id="WP_074958350.1">
    <property type="nucleotide sequence ID" value="NZ_BJXR01000072.1"/>
</dbReference>
<keyword evidence="1" id="KW-0732">Signal</keyword>
<protein>
    <submittedName>
        <fullName evidence="3 4">Spore coat protein U</fullName>
    </submittedName>
</protein>
<evidence type="ECO:0000256" key="1">
    <source>
        <dbReference type="SAM" id="SignalP"/>
    </source>
</evidence>
<reference evidence="3 6" key="2">
    <citation type="submission" date="2019-07" db="EMBL/GenBank/DDBJ databases">
        <title>Whole genome shotgun sequence of Myxococcus fulvus NBRC 100333.</title>
        <authorList>
            <person name="Hosoyama A."/>
            <person name="Uohara A."/>
            <person name="Ohji S."/>
            <person name="Ichikawa N."/>
        </authorList>
    </citation>
    <scope>NUCLEOTIDE SEQUENCE [LARGE SCALE GENOMIC DNA]</scope>
    <source>
        <strain evidence="3 6">NBRC 100333</strain>
    </source>
</reference>
<comment type="caution">
    <text evidence="3">The sequence shown here is derived from an EMBL/GenBank/DDBJ whole genome shotgun (WGS) entry which is preliminary data.</text>
</comment>
<dbReference type="STRING" id="1334629.MFUL124B02_10070"/>
<dbReference type="AlphaFoldDB" id="A0A511TID9"/>
<keyword evidence="3" id="KW-0946">Virion</keyword>
<dbReference type="PANTHER" id="PTHR37089">
    <property type="entry name" value="PROTEIN U-RELATED"/>
    <property type="match status" value="1"/>
</dbReference>
<evidence type="ECO:0000313" key="5">
    <source>
        <dbReference type="Proteomes" id="UP000183760"/>
    </source>
</evidence>
<sequence length="175" mass="17712">MKAIRSTLAAATAAAAVFTATGADAATATANLTVTATVASACTINSGTLNFGNYDPVVINSAGGIDLLGTGTLTVQCTLLSTAVVTLGQGTHAATGSTDAVPRRRMRNTNSNDHLAYDLYQDLARLVVWGNTAGTGLPYIGTGLSTPVIVYGTVPRGQVVPSGTYNDTVVATITF</sequence>
<name>A0A511TID9_MYXFU</name>
<dbReference type="InterPro" id="IPR053167">
    <property type="entry name" value="Spore_coat_component"/>
</dbReference>
<dbReference type="Proteomes" id="UP000183760">
    <property type="component" value="Unassembled WGS sequence"/>
</dbReference>
<dbReference type="SMART" id="SM00972">
    <property type="entry name" value="SCPU"/>
    <property type="match status" value="1"/>
</dbReference>
<keyword evidence="5" id="KW-1185">Reference proteome</keyword>
<dbReference type="EMBL" id="BJXR01000072">
    <property type="protein sequence ID" value="GEN12968.1"/>
    <property type="molecule type" value="Genomic_DNA"/>
</dbReference>
<keyword evidence="3" id="KW-0167">Capsid protein</keyword>
<proteinExistence type="predicted"/>
<dbReference type="InterPro" id="IPR007893">
    <property type="entry name" value="Spore_coat_U/FanG"/>
</dbReference>
<dbReference type="OrthoDB" id="5382609at2"/>
<dbReference type="EMBL" id="FOIB01000013">
    <property type="protein sequence ID" value="SEU38447.1"/>
    <property type="molecule type" value="Genomic_DNA"/>
</dbReference>
<organism evidence="3 6">
    <name type="scientific">Myxococcus fulvus</name>
    <dbReference type="NCBI Taxonomy" id="33"/>
    <lineage>
        <taxon>Bacteria</taxon>
        <taxon>Pseudomonadati</taxon>
        <taxon>Myxococcota</taxon>
        <taxon>Myxococcia</taxon>
        <taxon>Myxococcales</taxon>
        <taxon>Cystobacterineae</taxon>
        <taxon>Myxococcaceae</taxon>
        <taxon>Myxococcus</taxon>
    </lineage>
</organism>
<evidence type="ECO:0000313" key="6">
    <source>
        <dbReference type="Proteomes" id="UP000321514"/>
    </source>
</evidence>
<dbReference type="Proteomes" id="UP000321514">
    <property type="component" value="Unassembled WGS sequence"/>
</dbReference>
<feature type="domain" description="Spore coat protein U/FanG" evidence="2">
    <location>
        <begin position="28"/>
        <end position="172"/>
    </location>
</feature>
<gene>
    <name evidence="3" type="ORF">MFU01_80050</name>
    <name evidence="4" type="ORF">SAMN05443572_11368</name>
</gene>
<feature type="signal peptide" evidence="1">
    <location>
        <begin position="1"/>
        <end position="25"/>
    </location>
</feature>